<evidence type="ECO:0000313" key="3">
    <source>
        <dbReference type="Proteomes" id="UP000199702"/>
    </source>
</evidence>
<gene>
    <name evidence="2" type="ORF">SAMN05660918_2737</name>
</gene>
<evidence type="ECO:0000313" key="2">
    <source>
        <dbReference type="EMBL" id="SEJ24846.1"/>
    </source>
</evidence>
<dbReference type="Pfam" id="PF00571">
    <property type="entry name" value="CBS"/>
    <property type="match status" value="1"/>
</dbReference>
<proteinExistence type="predicted"/>
<name>A0A1H6X9Q7_9FLAO</name>
<dbReference type="RefSeq" id="WP_091314920.1">
    <property type="nucleotide sequence ID" value="NZ_CBCSJU010000003.1"/>
</dbReference>
<keyword evidence="3" id="KW-1185">Reference proteome</keyword>
<dbReference type="OrthoDB" id="1523762at2"/>
<dbReference type="STRING" id="402734.SAMN05660918_2737"/>
<dbReference type="AlphaFoldDB" id="A0A1H6X9Q7"/>
<accession>A0A1H6X9Q7</accession>
<dbReference type="EMBL" id="FNYA01000008">
    <property type="protein sequence ID" value="SEJ24846.1"/>
    <property type="molecule type" value="Genomic_DNA"/>
</dbReference>
<evidence type="ECO:0000259" key="1">
    <source>
        <dbReference type="Pfam" id="PF00571"/>
    </source>
</evidence>
<dbReference type="InterPro" id="IPR000644">
    <property type="entry name" value="CBS_dom"/>
</dbReference>
<dbReference type="InterPro" id="IPR046342">
    <property type="entry name" value="CBS_dom_sf"/>
</dbReference>
<dbReference type="Proteomes" id="UP000199702">
    <property type="component" value="Unassembled WGS sequence"/>
</dbReference>
<dbReference type="Gene3D" id="3.10.580.10">
    <property type="entry name" value="CBS-domain"/>
    <property type="match status" value="1"/>
</dbReference>
<sequence>MDKITDFLNNQFQPLQVSDSFADVENLFLDYDYSHFPVLENGIYIGSIAKEEAEILPTTNLINEHKLSLHRFFVRSNMNWFDIFEEFSKNHTNLLPVLDDKNQYIGFYELDDVLHFLNETTFVKEDGGIIVIEKETTDFTFSQICQIVESNDSKILGVFISNSTPTLTQITLKISQNNFNEIIQTFRRYNYTILSEHQEDSYLAGLKDRSDYLDKYLNI</sequence>
<reference evidence="3" key="1">
    <citation type="submission" date="2016-10" db="EMBL/GenBank/DDBJ databases">
        <authorList>
            <person name="Varghese N."/>
            <person name="Submissions S."/>
        </authorList>
    </citation>
    <scope>NUCLEOTIDE SEQUENCE [LARGE SCALE GENOMIC DNA]</scope>
    <source>
        <strain evidence="3">DSM 17934</strain>
    </source>
</reference>
<dbReference type="SUPFAM" id="SSF54631">
    <property type="entry name" value="CBS-domain pair"/>
    <property type="match status" value="1"/>
</dbReference>
<protein>
    <submittedName>
        <fullName evidence="2">CBS domain-containing protein</fullName>
    </submittedName>
</protein>
<feature type="domain" description="CBS" evidence="1">
    <location>
        <begin position="73"/>
        <end position="118"/>
    </location>
</feature>
<organism evidence="2 3">
    <name type="scientific">Flavobacterium terrigena</name>
    <dbReference type="NCBI Taxonomy" id="402734"/>
    <lineage>
        <taxon>Bacteria</taxon>
        <taxon>Pseudomonadati</taxon>
        <taxon>Bacteroidota</taxon>
        <taxon>Flavobacteriia</taxon>
        <taxon>Flavobacteriales</taxon>
        <taxon>Flavobacteriaceae</taxon>
        <taxon>Flavobacterium</taxon>
    </lineage>
</organism>